<comment type="caution">
    <text evidence="2">The sequence shown here is derived from an EMBL/GenBank/DDBJ whole genome shotgun (WGS) entry which is preliminary data.</text>
</comment>
<evidence type="ECO:0000313" key="3">
    <source>
        <dbReference type="Proteomes" id="UP001182556"/>
    </source>
</evidence>
<dbReference type="AlphaFoldDB" id="A0AAD9FS29"/>
<evidence type="ECO:0000313" key="2">
    <source>
        <dbReference type="EMBL" id="KAK1925166.1"/>
    </source>
</evidence>
<sequence length="233" mass="24916">MVLKQCGSVAGTMFNGHNRPLPPLAPRSMVHSKHTRGGGAAQRPFGGWGGGATGGSEQSRGGRDRNSPDTPSRYFVIADLPEAFGRHGRSTIVAKTLSIVTKPCLTPGQNERVGPERVSGPEAHVERELSRGTDSGVMAGAPVSACRSGDDRPLRRLSPCANGNGKASGKLPGSWHGLGRGRVEKVALKPTTCDVHNNNELEPSRPRAARPYVQWRYGEEGSEERLVYCKTMI</sequence>
<feature type="region of interest" description="Disordered" evidence="1">
    <location>
        <begin position="108"/>
        <end position="150"/>
    </location>
</feature>
<reference evidence="2" key="1">
    <citation type="submission" date="2023-02" db="EMBL/GenBank/DDBJ databases">
        <title>Identification and recombinant expression of a fungal hydrolase from Papiliotrema laurentii that hydrolyzes apple cutin and clears colloidal polyester polyurethane.</title>
        <authorList>
            <consortium name="DOE Joint Genome Institute"/>
            <person name="Roman V.A."/>
            <person name="Bojanowski C."/>
            <person name="Crable B.R."/>
            <person name="Wagner D.N."/>
            <person name="Hung C.S."/>
            <person name="Nadeau L.J."/>
            <person name="Schratz L."/>
            <person name="Haridas S."/>
            <person name="Pangilinan J."/>
            <person name="Lipzen A."/>
            <person name="Na H."/>
            <person name="Yan M."/>
            <person name="Ng V."/>
            <person name="Grigoriev I.V."/>
            <person name="Spatafora J.W."/>
            <person name="Barlow D."/>
            <person name="Biffinger J."/>
            <person name="Kelley-Loughnane N."/>
            <person name="Varaljay V.A."/>
            <person name="Crookes-Goodson W.J."/>
        </authorList>
    </citation>
    <scope>NUCLEOTIDE SEQUENCE</scope>
    <source>
        <strain evidence="2">5307AH</strain>
    </source>
</reference>
<gene>
    <name evidence="2" type="ORF">DB88DRAFT_472434</name>
</gene>
<proteinExistence type="predicted"/>
<accession>A0AAD9FS29</accession>
<dbReference type="Proteomes" id="UP001182556">
    <property type="component" value="Unassembled WGS sequence"/>
</dbReference>
<evidence type="ECO:0000256" key="1">
    <source>
        <dbReference type="SAM" id="MobiDB-lite"/>
    </source>
</evidence>
<keyword evidence="3" id="KW-1185">Reference proteome</keyword>
<feature type="region of interest" description="Disordered" evidence="1">
    <location>
        <begin position="11"/>
        <end position="72"/>
    </location>
</feature>
<name>A0AAD9FS29_PAPLA</name>
<protein>
    <submittedName>
        <fullName evidence="2">Uncharacterized protein</fullName>
    </submittedName>
</protein>
<dbReference type="EMBL" id="JAODAN010000004">
    <property type="protein sequence ID" value="KAK1925166.1"/>
    <property type="molecule type" value="Genomic_DNA"/>
</dbReference>
<organism evidence="2 3">
    <name type="scientific">Papiliotrema laurentii</name>
    <name type="common">Cryptococcus laurentii</name>
    <dbReference type="NCBI Taxonomy" id="5418"/>
    <lineage>
        <taxon>Eukaryota</taxon>
        <taxon>Fungi</taxon>
        <taxon>Dikarya</taxon>
        <taxon>Basidiomycota</taxon>
        <taxon>Agaricomycotina</taxon>
        <taxon>Tremellomycetes</taxon>
        <taxon>Tremellales</taxon>
        <taxon>Rhynchogastremaceae</taxon>
        <taxon>Papiliotrema</taxon>
    </lineage>
</organism>